<dbReference type="SUPFAM" id="SSF51735">
    <property type="entry name" value="NAD(P)-binding Rossmann-fold domains"/>
    <property type="match status" value="1"/>
</dbReference>
<dbReference type="EMBL" id="KB446541">
    <property type="protein sequence ID" value="EME42634.1"/>
    <property type="molecule type" value="Genomic_DNA"/>
</dbReference>
<dbReference type="InterPro" id="IPR002347">
    <property type="entry name" value="SDR_fam"/>
</dbReference>
<reference evidence="4" key="1">
    <citation type="journal article" date="2012" name="PLoS Genet.">
        <title>The genomes of the fungal plant pathogens Cladosporium fulvum and Dothistroma septosporum reveal adaptation to different hosts and lifestyles but also signatures of common ancestry.</title>
        <authorList>
            <person name="de Wit P.J.G.M."/>
            <person name="van der Burgt A."/>
            <person name="Oekmen B."/>
            <person name="Stergiopoulos I."/>
            <person name="Abd-Elsalam K.A."/>
            <person name="Aerts A.L."/>
            <person name="Bahkali A.H."/>
            <person name="Beenen H.G."/>
            <person name="Chettri P."/>
            <person name="Cox M.P."/>
            <person name="Datema E."/>
            <person name="de Vries R.P."/>
            <person name="Dhillon B."/>
            <person name="Ganley A.R."/>
            <person name="Griffiths S.A."/>
            <person name="Guo Y."/>
            <person name="Hamelin R.C."/>
            <person name="Henrissat B."/>
            <person name="Kabir M.S."/>
            <person name="Jashni M.K."/>
            <person name="Kema G."/>
            <person name="Klaubauf S."/>
            <person name="Lapidus A."/>
            <person name="Levasseur A."/>
            <person name="Lindquist E."/>
            <person name="Mehrabi R."/>
            <person name="Ohm R.A."/>
            <person name="Owen T.J."/>
            <person name="Salamov A."/>
            <person name="Schwelm A."/>
            <person name="Schijlen E."/>
            <person name="Sun H."/>
            <person name="van den Burg H.A."/>
            <person name="van Ham R.C.H.J."/>
            <person name="Zhang S."/>
            <person name="Goodwin S.B."/>
            <person name="Grigoriev I.V."/>
            <person name="Collemare J."/>
            <person name="Bradshaw R.E."/>
        </authorList>
    </citation>
    <scope>NUCLEOTIDE SEQUENCE [LARGE SCALE GENOMIC DNA]</scope>
    <source>
        <strain evidence="4">NZE10 / CBS 128990</strain>
    </source>
</reference>
<gene>
    <name evidence="3" type="ORF">DOTSEDRAFT_175849</name>
</gene>
<dbReference type="HOGENOM" id="CLU_044999_0_0_1"/>
<dbReference type="Gene3D" id="3.40.50.720">
    <property type="entry name" value="NAD(P)-binding Rossmann-like Domain"/>
    <property type="match status" value="1"/>
</dbReference>
<dbReference type="PANTHER" id="PTHR47534:SF3">
    <property type="entry name" value="ALCOHOL DEHYDROGENASE-LIKE C-TERMINAL DOMAIN-CONTAINING PROTEIN"/>
    <property type="match status" value="1"/>
</dbReference>
<dbReference type="OMA" id="YSRMRFV"/>
<evidence type="ECO:0008006" key="5">
    <source>
        <dbReference type="Google" id="ProtNLM"/>
    </source>
</evidence>
<reference evidence="3 4" key="2">
    <citation type="journal article" date="2012" name="PLoS Pathog.">
        <title>Diverse lifestyles and strategies of plant pathogenesis encoded in the genomes of eighteen Dothideomycetes fungi.</title>
        <authorList>
            <person name="Ohm R.A."/>
            <person name="Feau N."/>
            <person name="Henrissat B."/>
            <person name="Schoch C.L."/>
            <person name="Horwitz B.A."/>
            <person name="Barry K.W."/>
            <person name="Condon B.J."/>
            <person name="Copeland A.C."/>
            <person name="Dhillon B."/>
            <person name="Glaser F."/>
            <person name="Hesse C.N."/>
            <person name="Kosti I."/>
            <person name="LaButti K."/>
            <person name="Lindquist E.A."/>
            <person name="Lucas S."/>
            <person name="Salamov A.A."/>
            <person name="Bradshaw R.E."/>
            <person name="Ciuffetti L."/>
            <person name="Hamelin R.C."/>
            <person name="Kema G.H.J."/>
            <person name="Lawrence C."/>
            <person name="Scott J.A."/>
            <person name="Spatafora J.W."/>
            <person name="Turgeon B.G."/>
            <person name="de Wit P.J.G.M."/>
            <person name="Zhong S."/>
            <person name="Goodwin S.B."/>
            <person name="Grigoriev I.V."/>
        </authorList>
    </citation>
    <scope>NUCLEOTIDE SEQUENCE [LARGE SCALE GENOMIC DNA]</scope>
    <source>
        <strain evidence="4">NZE10 / CBS 128990</strain>
    </source>
</reference>
<dbReference type="GO" id="GO:0016491">
    <property type="term" value="F:oxidoreductase activity"/>
    <property type="evidence" value="ECO:0007669"/>
    <property type="project" value="UniProtKB-KW"/>
</dbReference>
<dbReference type="InterPro" id="IPR052228">
    <property type="entry name" value="Sec_Metab_Biosynth_Oxidored"/>
</dbReference>
<evidence type="ECO:0000313" key="4">
    <source>
        <dbReference type="Proteomes" id="UP000016933"/>
    </source>
</evidence>
<evidence type="ECO:0000256" key="1">
    <source>
        <dbReference type="ARBA" id="ARBA00004685"/>
    </source>
</evidence>
<keyword evidence="2" id="KW-0560">Oxidoreductase</keyword>
<dbReference type="Proteomes" id="UP000016933">
    <property type="component" value="Unassembled WGS sequence"/>
</dbReference>
<organism evidence="3 4">
    <name type="scientific">Dothistroma septosporum (strain NZE10 / CBS 128990)</name>
    <name type="common">Red band needle blight fungus</name>
    <name type="synonym">Mycosphaerella pini</name>
    <dbReference type="NCBI Taxonomy" id="675120"/>
    <lineage>
        <taxon>Eukaryota</taxon>
        <taxon>Fungi</taxon>
        <taxon>Dikarya</taxon>
        <taxon>Ascomycota</taxon>
        <taxon>Pezizomycotina</taxon>
        <taxon>Dothideomycetes</taxon>
        <taxon>Dothideomycetidae</taxon>
        <taxon>Mycosphaerellales</taxon>
        <taxon>Mycosphaerellaceae</taxon>
        <taxon>Dothistroma</taxon>
    </lineage>
</organism>
<accession>N1PKK4</accession>
<keyword evidence="4" id="KW-1185">Reference proteome</keyword>
<evidence type="ECO:0000313" key="3">
    <source>
        <dbReference type="EMBL" id="EME42634.1"/>
    </source>
</evidence>
<protein>
    <recommendedName>
        <fullName evidence="5">NAD(P)-binding protein</fullName>
    </recommendedName>
</protein>
<sequence length="368" mass="41317">MHFTILSVSSTNDKTLHVEHHTEIRIRDPSQIASTRTRIAISKGTRHLQHGFVGRHAISKRCLPRRSITAVFVGATSGIGLGAIEALLKNSKASKLYIVGRSGSKFEETLIRLQRLDTSANLTFIEAQVSSLREVARVVGIMKQQETSIDRLWLSQGGLDSSAHSINDEGLFPDYAIRYYSRMLFMHQLKPLLEESDDARVISVLSAGFEGPINTSDFGMQNVENYSFWKAQKQSVSMMSLAMCIRSLAHPTISFTHTFPGVVRTPVHEKWAQTFTGVYAPVGWLVGWVFTPVFGLFSMTAEHAGQIGFYEMTDEKFSKGSGKNFFRLWDDAEETKKQEELLKMYRDDGTASRVWGHTLEAFEKALKA</sequence>
<dbReference type="InterPro" id="IPR036291">
    <property type="entry name" value="NAD(P)-bd_dom_sf"/>
</dbReference>
<proteinExistence type="predicted"/>
<dbReference type="Pfam" id="PF00106">
    <property type="entry name" value="adh_short"/>
    <property type="match status" value="1"/>
</dbReference>
<dbReference type="PANTHER" id="PTHR47534">
    <property type="entry name" value="YALI0E05731P"/>
    <property type="match status" value="1"/>
</dbReference>
<evidence type="ECO:0000256" key="2">
    <source>
        <dbReference type="ARBA" id="ARBA00023002"/>
    </source>
</evidence>
<dbReference type="eggNOG" id="KOG1208">
    <property type="taxonomic scope" value="Eukaryota"/>
</dbReference>
<dbReference type="AlphaFoldDB" id="N1PKK4"/>
<name>N1PKK4_DOTSN</name>
<dbReference type="OrthoDB" id="2898509at2759"/>
<dbReference type="STRING" id="675120.N1PKK4"/>
<comment type="pathway">
    <text evidence="1">Mycotoxin biosynthesis.</text>
</comment>